<evidence type="ECO:0000256" key="6">
    <source>
        <dbReference type="ARBA" id="ARBA00023136"/>
    </source>
</evidence>
<comment type="caution">
    <text evidence="10">The sequence shown here is derived from an EMBL/GenBank/DDBJ whole genome shotgun (WGS) entry which is preliminary data.</text>
</comment>
<name>A0A0D6PJZ0_9PROT</name>
<evidence type="ECO:0000256" key="1">
    <source>
        <dbReference type="ARBA" id="ARBA00004167"/>
    </source>
</evidence>
<proteinExistence type="predicted"/>
<dbReference type="OrthoDB" id="7173339at2"/>
<evidence type="ECO:0000256" key="5">
    <source>
        <dbReference type="ARBA" id="ARBA00022989"/>
    </source>
</evidence>
<keyword evidence="11" id="KW-1185">Reference proteome</keyword>
<protein>
    <recommendedName>
        <fullName evidence="9">Ancillary SecYEG translocon subunit/Cell division coordinator CpoB TPR domain-containing protein</fullName>
    </recommendedName>
</protein>
<dbReference type="STRING" id="1120923.SAMN02746095_03274"/>
<dbReference type="AlphaFoldDB" id="A0A0D6PJZ0"/>
<keyword evidence="6 8" id="KW-0472">Membrane</keyword>
<gene>
    <name evidence="10" type="ORF">Aam_114_003</name>
</gene>
<organism evidence="10 11">
    <name type="scientific">Acidocella aminolytica 101 = DSM 11237</name>
    <dbReference type="NCBI Taxonomy" id="1120923"/>
    <lineage>
        <taxon>Bacteria</taxon>
        <taxon>Pseudomonadati</taxon>
        <taxon>Pseudomonadota</taxon>
        <taxon>Alphaproteobacteria</taxon>
        <taxon>Acetobacterales</taxon>
        <taxon>Acidocellaceae</taxon>
        <taxon>Acidocella</taxon>
    </lineage>
</organism>
<feature type="transmembrane region" description="Helical" evidence="8">
    <location>
        <begin position="24"/>
        <end position="45"/>
    </location>
</feature>
<keyword evidence="7" id="KW-0143">Chaperone</keyword>
<dbReference type="InterPro" id="IPR026039">
    <property type="entry name" value="YfgM"/>
</dbReference>
<keyword evidence="3" id="KW-1003">Cell membrane</keyword>
<dbReference type="GO" id="GO:0044877">
    <property type="term" value="F:protein-containing complex binding"/>
    <property type="evidence" value="ECO:0007669"/>
    <property type="project" value="InterPro"/>
</dbReference>
<evidence type="ECO:0000313" key="10">
    <source>
        <dbReference type="EMBL" id="GAN81716.1"/>
    </source>
</evidence>
<comment type="subcellular location">
    <subcellularLocation>
        <location evidence="2">Cell membrane</location>
    </subcellularLocation>
    <subcellularLocation>
        <location evidence="1">Membrane</location>
        <topology evidence="1">Single-pass membrane protein</topology>
    </subcellularLocation>
</comment>
<dbReference type="InterPro" id="IPR018704">
    <property type="entry name" value="SecYEG/CpoB_TPR"/>
</dbReference>
<dbReference type="PANTHER" id="PTHR38035:SF1">
    <property type="entry name" value="ANCILLARY SECYEG TRANSLOCON SUBUNIT"/>
    <property type="match status" value="1"/>
</dbReference>
<dbReference type="EMBL" id="BANC01000112">
    <property type="protein sequence ID" value="GAN81716.1"/>
    <property type="molecule type" value="Genomic_DNA"/>
</dbReference>
<accession>A0A0D6PJZ0</accession>
<dbReference type="PANTHER" id="PTHR38035">
    <property type="entry name" value="UPF0070 PROTEIN YFGM"/>
    <property type="match status" value="1"/>
</dbReference>
<evidence type="ECO:0000256" key="3">
    <source>
        <dbReference type="ARBA" id="ARBA00022475"/>
    </source>
</evidence>
<evidence type="ECO:0000259" key="9">
    <source>
        <dbReference type="Pfam" id="PF09976"/>
    </source>
</evidence>
<evidence type="ECO:0000313" key="11">
    <source>
        <dbReference type="Proteomes" id="UP000032668"/>
    </source>
</evidence>
<evidence type="ECO:0000256" key="2">
    <source>
        <dbReference type="ARBA" id="ARBA00004236"/>
    </source>
</evidence>
<feature type="domain" description="Ancillary SecYEG translocon subunit/Cell division coordinator CpoB TPR" evidence="9">
    <location>
        <begin position="22"/>
        <end position="199"/>
    </location>
</feature>
<evidence type="ECO:0000256" key="4">
    <source>
        <dbReference type="ARBA" id="ARBA00022692"/>
    </source>
</evidence>
<dbReference type="GO" id="GO:0005886">
    <property type="term" value="C:plasma membrane"/>
    <property type="evidence" value="ECO:0007669"/>
    <property type="project" value="UniProtKB-SubCell"/>
</dbReference>
<dbReference type="Proteomes" id="UP000032668">
    <property type="component" value="Unassembled WGS sequence"/>
</dbReference>
<evidence type="ECO:0000256" key="8">
    <source>
        <dbReference type="SAM" id="Phobius"/>
    </source>
</evidence>
<sequence length="221" mass="24118">MVDILDEVAEDLRHERAMRLAKRYGVLLILAAVLVLVGVAGQEYWQAHQKKLADKAATQYLAITQPVDEPSGQLTPDEAKDAAKQLVGFAANAPETYKTMARMRAAALYANTGDTAQAAELWTRVGADEAASPLMRDVANLLFAQHELGTAKDSDILARLQPMLQAKNPYHGLAREMQAMVYLNEGNKAMAKSLFTQVQDDPTVPQGTRSRARAMLAKLNG</sequence>
<keyword evidence="4 8" id="KW-0812">Transmembrane</keyword>
<keyword evidence="5 8" id="KW-1133">Transmembrane helix</keyword>
<dbReference type="Pfam" id="PF09976">
    <property type="entry name" value="TPR_21"/>
    <property type="match status" value="1"/>
</dbReference>
<reference evidence="10 11" key="1">
    <citation type="submission" date="2012-11" db="EMBL/GenBank/DDBJ databases">
        <title>Whole genome sequence of Acidocella aminolytica 101 = DSM 11237.</title>
        <authorList>
            <person name="Azuma Y."/>
            <person name="Higashiura N."/>
            <person name="Hirakawa H."/>
            <person name="Matsushita K."/>
        </authorList>
    </citation>
    <scope>NUCLEOTIDE SEQUENCE [LARGE SCALE GENOMIC DNA]</scope>
    <source>
        <strain evidence="11">101 / DSM 11237</strain>
    </source>
</reference>
<evidence type="ECO:0000256" key="7">
    <source>
        <dbReference type="ARBA" id="ARBA00023186"/>
    </source>
</evidence>
<dbReference type="RefSeq" id="WP_048880104.1">
    <property type="nucleotide sequence ID" value="NZ_BANC01000112.1"/>
</dbReference>